<proteinExistence type="predicted"/>
<dbReference type="Gene3D" id="1.10.1200.10">
    <property type="entry name" value="ACP-like"/>
    <property type="match status" value="1"/>
</dbReference>
<protein>
    <recommendedName>
        <fullName evidence="1">Carrier domain-containing protein</fullName>
    </recommendedName>
</protein>
<dbReference type="STRING" id="1428652.BIV24_25985"/>
<keyword evidence="3" id="KW-1185">Reference proteome</keyword>
<accession>A0A1S2NZN0</accession>
<evidence type="ECO:0000313" key="2">
    <source>
        <dbReference type="EMBL" id="OIJ86736.1"/>
    </source>
</evidence>
<sequence>MDTTADGRGQNLTEISAALRDAVAAMIGTEPDAIAPDANLIHVGLGSLEMMRLVNQWRRNGLPVSFRELAAEPTLEAWQRHFNAVAAGSAEATT</sequence>
<organism evidence="2 3">
    <name type="scientific">Streptomyces colonosanans</name>
    <dbReference type="NCBI Taxonomy" id="1428652"/>
    <lineage>
        <taxon>Bacteria</taxon>
        <taxon>Bacillati</taxon>
        <taxon>Actinomycetota</taxon>
        <taxon>Actinomycetes</taxon>
        <taxon>Kitasatosporales</taxon>
        <taxon>Streptomycetaceae</taxon>
        <taxon>Streptomyces</taxon>
    </lineage>
</organism>
<dbReference type="SUPFAM" id="SSF47336">
    <property type="entry name" value="ACP-like"/>
    <property type="match status" value="1"/>
</dbReference>
<dbReference type="AlphaFoldDB" id="A0A1S2NZN0"/>
<dbReference type="RefSeq" id="WP_071368901.1">
    <property type="nucleotide sequence ID" value="NZ_MLYP01000072.1"/>
</dbReference>
<dbReference type="Proteomes" id="UP000179935">
    <property type="component" value="Unassembled WGS sequence"/>
</dbReference>
<dbReference type="InterPro" id="IPR009081">
    <property type="entry name" value="PP-bd_ACP"/>
</dbReference>
<dbReference type="InterPro" id="IPR036736">
    <property type="entry name" value="ACP-like_sf"/>
</dbReference>
<evidence type="ECO:0000313" key="3">
    <source>
        <dbReference type="Proteomes" id="UP000179935"/>
    </source>
</evidence>
<dbReference type="Pfam" id="PF00550">
    <property type="entry name" value="PP-binding"/>
    <property type="match status" value="1"/>
</dbReference>
<reference evidence="2 3" key="1">
    <citation type="submission" date="2016-10" db="EMBL/GenBank/DDBJ databases">
        <title>Genome sequence of Streptomyces sp. MUSC 93.</title>
        <authorList>
            <person name="Lee L.-H."/>
            <person name="Ser H.-L."/>
            <person name="Law J.W.-F."/>
        </authorList>
    </citation>
    <scope>NUCLEOTIDE SEQUENCE [LARGE SCALE GENOMIC DNA]</scope>
    <source>
        <strain evidence="2 3">MUSC 93</strain>
    </source>
</reference>
<dbReference type="OrthoDB" id="2455700at2"/>
<dbReference type="PROSITE" id="PS50075">
    <property type="entry name" value="CARRIER"/>
    <property type="match status" value="1"/>
</dbReference>
<comment type="caution">
    <text evidence="2">The sequence shown here is derived from an EMBL/GenBank/DDBJ whole genome shotgun (WGS) entry which is preliminary data.</text>
</comment>
<dbReference type="EMBL" id="MLYP01000072">
    <property type="protein sequence ID" value="OIJ86736.1"/>
    <property type="molecule type" value="Genomic_DNA"/>
</dbReference>
<evidence type="ECO:0000259" key="1">
    <source>
        <dbReference type="PROSITE" id="PS50075"/>
    </source>
</evidence>
<name>A0A1S2NZN0_9ACTN</name>
<gene>
    <name evidence="2" type="ORF">BIV24_25985</name>
</gene>
<feature type="domain" description="Carrier" evidence="1">
    <location>
        <begin position="10"/>
        <end position="86"/>
    </location>
</feature>